<keyword evidence="25" id="KW-1185">Reference proteome</keyword>
<evidence type="ECO:0000256" key="23">
    <source>
        <dbReference type="SAM" id="Phobius"/>
    </source>
</evidence>
<feature type="compositionally biased region" description="Basic and acidic residues" evidence="22">
    <location>
        <begin position="18"/>
        <end position="28"/>
    </location>
</feature>
<keyword evidence="12 23" id="KW-0472">Membrane</keyword>
<dbReference type="Pfam" id="PF07690">
    <property type="entry name" value="MFS_1"/>
    <property type="match status" value="1"/>
</dbReference>
<comment type="function">
    <text evidence="19">Uniporter that mediates the transport of extracellular choline and ethanolamine into cells, thereby playing a key role in phospholipid biosynthesis. Choline and ethanolamine are the precursors of phosphatidylcholine and phosphatidylethanolamine, respectively, the two most abundant phospholipids. Transport is not coupled with proton transport and is exclusively driven by the choline (or ethanolamine) gradient across the plasma membrane. Also acts as a heme b transporter that mediates heme efflux from the cytoplasm to the extracellular compartment.</text>
</comment>
<feature type="transmembrane region" description="Helical" evidence="23">
    <location>
        <begin position="442"/>
        <end position="463"/>
    </location>
</feature>
<feature type="transmembrane region" description="Helical" evidence="23">
    <location>
        <begin position="149"/>
        <end position="173"/>
    </location>
</feature>
<feature type="transmembrane region" description="Helical" evidence="23">
    <location>
        <begin position="284"/>
        <end position="302"/>
    </location>
</feature>
<evidence type="ECO:0000256" key="7">
    <source>
        <dbReference type="ARBA" id="ARBA00022692"/>
    </source>
</evidence>
<evidence type="ECO:0000256" key="8">
    <source>
        <dbReference type="ARBA" id="ARBA00022824"/>
    </source>
</evidence>
<evidence type="ECO:0000256" key="5">
    <source>
        <dbReference type="ARBA" id="ARBA00022475"/>
    </source>
</evidence>
<feature type="region of interest" description="Disordered" evidence="22">
    <location>
        <begin position="1"/>
        <end position="49"/>
    </location>
</feature>
<evidence type="ECO:0000256" key="9">
    <source>
        <dbReference type="ARBA" id="ARBA00022989"/>
    </source>
</evidence>
<evidence type="ECO:0000256" key="21">
    <source>
        <dbReference type="ARBA" id="ARBA00080886"/>
    </source>
</evidence>
<dbReference type="PANTHER" id="PTHR10924">
    <property type="entry name" value="MAJOR FACILITATOR SUPERFAMILY PROTEIN-RELATED"/>
    <property type="match status" value="1"/>
</dbReference>
<dbReference type="GO" id="GO:0006783">
    <property type="term" value="P:heme biosynthetic process"/>
    <property type="evidence" value="ECO:0007669"/>
    <property type="project" value="UniProtKB-ARBA"/>
</dbReference>
<keyword evidence="6" id="KW-0597">Phosphoprotein</keyword>
<dbReference type="GO" id="GO:0015232">
    <property type="term" value="F:heme transmembrane transporter activity"/>
    <property type="evidence" value="ECO:0007669"/>
    <property type="project" value="UniProtKB-ARBA"/>
</dbReference>
<evidence type="ECO:0000256" key="14">
    <source>
        <dbReference type="ARBA" id="ARBA00023180"/>
    </source>
</evidence>
<name>A0AAJ7XCW9_PETMA</name>
<dbReference type="Proteomes" id="UP001318040">
    <property type="component" value="Chromosome 53"/>
</dbReference>
<evidence type="ECO:0000256" key="22">
    <source>
        <dbReference type="SAM" id="MobiDB-lite"/>
    </source>
</evidence>
<gene>
    <name evidence="26" type="primary">LOC116953894</name>
</gene>
<keyword evidence="11" id="KW-0496">Mitochondrion</keyword>
<feature type="transmembrane region" description="Helical" evidence="23">
    <location>
        <begin position="226"/>
        <end position="246"/>
    </location>
</feature>
<dbReference type="GO" id="GO:0097037">
    <property type="term" value="P:heme export"/>
    <property type="evidence" value="ECO:0007669"/>
    <property type="project" value="TreeGrafter"/>
</dbReference>
<dbReference type="InterPro" id="IPR036259">
    <property type="entry name" value="MFS_trans_sf"/>
</dbReference>
<evidence type="ECO:0000256" key="4">
    <source>
        <dbReference type="ARBA" id="ARBA00022448"/>
    </source>
</evidence>
<dbReference type="GeneID" id="116953894"/>
<evidence type="ECO:0000256" key="12">
    <source>
        <dbReference type="ARBA" id="ARBA00023136"/>
    </source>
</evidence>
<feature type="compositionally biased region" description="Basic and acidic residues" evidence="22">
    <location>
        <begin position="1"/>
        <end position="11"/>
    </location>
</feature>
<dbReference type="FunFam" id="1.20.1250.20:FF:000184">
    <property type="entry name" value="Feline leukemia virus subgroup C receptor-related protein 1"/>
    <property type="match status" value="1"/>
</dbReference>
<evidence type="ECO:0000256" key="15">
    <source>
        <dbReference type="ARBA" id="ARBA00035075"/>
    </source>
</evidence>
<keyword evidence="7 23" id="KW-0812">Transmembrane</keyword>
<evidence type="ECO:0000256" key="2">
    <source>
        <dbReference type="ARBA" id="ARBA00004477"/>
    </source>
</evidence>
<keyword evidence="4" id="KW-0813">Transport</keyword>
<sequence length="502" mass="54500">MTTNEATREVGQEFIDDVSSHETSERATHLPGPVVDETTPTGHTDAQPETGLSSRRWVLVLLFSSYSLANAFQWIEYGTLNHVFSSYYDVATGSIDWLSMVYMVVYIPLIFPVTWLLDSKGLRVIAIVGSALNACGSWLKLASVRPDHLGFGITMMAQFICGVAQVFILGMPSRLASVWFGPKEVSTACSIGVFGNQLGVALGFVVPPLLVPSTGDTEAVGKGISILFYGTAAISTTLFLLVLIVFREEPALPPSNSQATRRDCEGEGTPFHHSIVRLLRNRPFILLIITYGINTGCFYSVSTLLNQMVVYHYPGEEIHAGRIGLTLVLAGMVGSLLCGIWLDYTKTYKQTTLAVYTLSLAGMITFTFTLMLGKLWVVYLTAGLLGFFMTGYLPLGFEFAAEITYPESEGTSSGLLNAFVQVCGITLTLSQGNIVTNFDPRAGNLLLCSVLLLGTILTALIKADLRRLAANKMGVDMEKPQIVINGTTPEKNTSEVLHQSAL</sequence>
<evidence type="ECO:0000256" key="13">
    <source>
        <dbReference type="ARBA" id="ARBA00023170"/>
    </source>
</evidence>
<dbReference type="InterPro" id="IPR049680">
    <property type="entry name" value="FLVCR1-2_SLC49-like"/>
</dbReference>
<organism evidence="25 26">
    <name type="scientific">Petromyzon marinus</name>
    <name type="common">Sea lamprey</name>
    <dbReference type="NCBI Taxonomy" id="7757"/>
    <lineage>
        <taxon>Eukaryota</taxon>
        <taxon>Metazoa</taxon>
        <taxon>Chordata</taxon>
        <taxon>Craniata</taxon>
        <taxon>Vertebrata</taxon>
        <taxon>Cyclostomata</taxon>
        <taxon>Hyperoartia</taxon>
        <taxon>Petromyzontiformes</taxon>
        <taxon>Petromyzontidae</taxon>
        <taxon>Petromyzon</taxon>
    </lineage>
</organism>
<feature type="transmembrane region" description="Helical" evidence="23">
    <location>
        <begin position="353"/>
        <end position="370"/>
    </location>
</feature>
<evidence type="ECO:0000313" key="26">
    <source>
        <dbReference type="RefSeq" id="XP_032830089.1"/>
    </source>
</evidence>
<evidence type="ECO:0000256" key="10">
    <source>
        <dbReference type="ARBA" id="ARBA00023057"/>
    </source>
</evidence>
<comment type="catalytic activity">
    <reaction evidence="15">
        <text>heme b(in) = heme b(out)</text>
        <dbReference type="Rhea" id="RHEA:75443"/>
        <dbReference type="ChEBI" id="CHEBI:60344"/>
    </reaction>
</comment>
<proteinExistence type="inferred from homology"/>
<feature type="domain" description="Major facilitator superfamily (MFS) profile" evidence="24">
    <location>
        <begin position="59"/>
        <end position="466"/>
    </location>
</feature>
<feature type="transmembrane region" description="Helical" evidence="23">
    <location>
        <begin position="95"/>
        <end position="117"/>
    </location>
</feature>
<keyword evidence="8" id="KW-0256">Endoplasmic reticulum</keyword>
<feature type="transmembrane region" description="Helical" evidence="23">
    <location>
        <begin position="124"/>
        <end position="143"/>
    </location>
</feature>
<evidence type="ECO:0000259" key="24">
    <source>
        <dbReference type="PROSITE" id="PS50850"/>
    </source>
</evidence>
<protein>
    <recommendedName>
        <fullName evidence="20">Choline/ethanolamine transporter FLVCR1</fullName>
    </recommendedName>
    <alternativeName>
        <fullName evidence="21">Heme transporter FLVCR1</fullName>
    </alternativeName>
</protein>
<dbReference type="KEGG" id="pmrn:116953894"/>
<dbReference type="GO" id="GO:0031966">
    <property type="term" value="C:mitochondrial membrane"/>
    <property type="evidence" value="ECO:0007669"/>
    <property type="project" value="UniProtKB-SubCell"/>
</dbReference>
<comment type="catalytic activity">
    <reaction evidence="16">
        <text>choline(out) = choline(in)</text>
        <dbReference type="Rhea" id="RHEA:32751"/>
        <dbReference type="ChEBI" id="CHEBI:15354"/>
    </reaction>
</comment>
<feature type="transmembrane region" description="Helical" evidence="23">
    <location>
        <begin position="322"/>
        <end position="341"/>
    </location>
</feature>
<accession>A0AAJ7XCW9</accession>
<evidence type="ECO:0000256" key="20">
    <source>
        <dbReference type="ARBA" id="ARBA00068050"/>
    </source>
</evidence>
<dbReference type="PANTHER" id="PTHR10924:SF3">
    <property type="entry name" value="HEME TRANSPORTER FLVCR2"/>
    <property type="match status" value="1"/>
</dbReference>
<keyword evidence="13" id="KW-0675">Receptor</keyword>
<evidence type="ECO:0000313" key="25">
    <source>
        <dbReference type="Proteomes" id="UP001318040"/>
    </source>
</evidence>
<evidence type="ECO:0000256" key="19">
    <source>
        <dbReference type="ARBA" id="ARBA00060240"/>
    </source>
</evidence>
<dbReference type="GO" id="GO:0043249">
    <property type="term" value="P:erythrocyte maturation"/>
    <property type="evidence" value="ECO:0007669"/>
    <property type="project" value="UniProtKB-KW"/>
</dbReference>
<dbReference type="AlphaFoldDB" id="A0AAJ7XCW9"/>
<dbReference type="InterPro" id="IPR011701">
    <property type="entry name" value="MFS"/>
</dbReference>
<dbReference type="GO" id="GO:0005789">
    <property type="term" value="C:endoplasmic reticulum membrane"/>
    <property type="evidence" value="ECO:0007669"/>
    <property type="project" value="UniProtKB-SubCell"/>
</dbReference>
<dbReference type="RefSeq" id="XP_032830089.1">
    <property type="nucleotide sequence ID" value="XM_032974198.1"/>
</dbReference>
<dbReference type="GO" id="GO:0020037">
    <property type="term" value="F:heme binding"/>
    <property type="evidence" value="ECO:0007669"/>
    <property type="project" value="TreeGrafter"/>
</dbReference>
<evidence type="ECO:0000256" key="11">
    <source>
        <dbReference type="ARBA" id="ARBA00023128"/>
    </source>
</evidence>
<reference evidence="26" key="1">
    <citation type="submission" date="2025-08" db="UniProtKB">
        <authorList>
            <consortium name="RefSeq"/>
        </authorList>
    </citation>
    <scope>IDENTIFICATION</scope>
    <source>
        <tissue evidence="26">Sperm</tissue>
    </source>
</reference>
<keyword evidence="10" id="KW-0265">Erythrocyte maturation</keyword>
<keyword evidence="14" id="KW-0325">Glycoprotein</keyword>
<comment type="similarity">
    <text evidence="18">Belongs to the major facilitator superfamily. Feline leukemia virus subgroup C receptor (TC 2.A.1.28.1) family.</text>
</comment>
<evidence type="ECO:0000256" key="16">
    <source>
        <dbReference type="ARBA" id="ARBA00036811"/>
    </source>
</evidence>
<evidence type="ECO:0000256" key="18">
    <source>
        <dbReference type="ARBA" id="ARBA00046338"/>
    </source>
</evidence>
<feature type="transmembrane region" description="Helical" evidence="23">
    <location>
        <begin position="57"/>
        <end position="75"/>
    </location>
</feature>
<dbReference type="SUPFAM" id="SSF103473">
    <property type="entry name" value="MFS general substrate transporter"/>
    <property type="match status" value="1"/>
</dbReference>
<evidence type="ECO:0000256" key="3">
    <source>
        <dbReference type="ARBA" id="ARBA00004651"/>
    </source>
</evidence>
<evidence type="ECO:0000256" key="17">
    <source>
        <dbReference type="ARBA" id="ARBA00045087"/>
    </source>
</evidence>
<feature type="transmembrane region" description="Helical" evidence="23">
    <location>
        <begin position="415"/>
        <end position="436"/>
    </location>
</feature>
<comment type="subcellular location">
    <subcellularLocation>
        <location evidence="3">Cell membrane</location>
        <topology evidence="3">Multi-pass membrane protein</topology>
    </subcellularLocation>
    <subcellularLocation>
        <location evidence="2">Endoplasmic reticulum membrane</location>
        <topology evidence="2">Multi-pass membrane protein</topology>
    </subcellularLocation>
    <subcellularLocation>
        <location evidence="1">Mitochondrion membrane</location>
        <topology evidence="1">Multi-pass membrane protein</topology>
    </subcellularLocation>
</comment>
<feature type="transmembrane region" description="Helical" evidence="23">
    <location>
        <begin position="185"/>
        <end position="206"/>
    </location>
</feature>
<evidence type="ECO:0000256" key="6">
    <source>
        <dbReference type="ARBA" id="ARBA00022553"/>
    </source>
</evidence>
<dbReference type="Gene3D" id="1.20.1250.20">
    <property type="entry name" value="MFS general substrate transporter like domains"/>
    <property type="match status" value="1"/>
</dbReference>
<feature type="transmembrane region" description="Helical" evidence="23">
    <location>
        <begin position="376"/>
        <end position="395"/>
    </location>
</feature>
<dbReference type="InterPro" id="IPR020846">
    <property type="entry name" value="MFS_dom"/>
</dbReference>
<comment type="catalytic activity">
    <reaction evidence="17">
        <text>ethanolamine(in) = ethanolamine(out)</text>
        <dbReference type="Rhea" id="RHEA:32747"/>
        <dbReference type="ChEBI" id="CHEBI:57603"/>
    </reaction>
</comment>
<keyword evidence="5" id="KW-1003">Cell membrane</keyword>
<keyword evidence="9 23" id="KW-1133">Transmembrane helix</keyword>
<dbReference type="GO" id="GO:0005886">
    <property type="term" value="C:plasma membrane"/>
    <property type="evidence" value="ECO:0007669"/>
    <property type="project" value="UniProtKB-SubCell"/>
</dbReference>
<evidence type="ECO:0000256" key="1">
    <source>
        <dbReference type="ARBA" id="ARBA00004225"/>
    </source>
</evidence>
<dbReference type="PROSITE" id="PS50850">
    <property type="entry name" value="MFS"/>
    <property type="match status" value="1"/>
</dbReference>